<dbReference type="Proteomes" id="UP000199707">
    <property type="component" value="Unassembled WGS sequence"/>
</dbReference>
<protein>
    <submittedName>
        <fullName evidence="3">Alpha/beta hydrolase family protein</fullName>
    </submittedName>
</protein>
<dbReference type="GO" id="GO:0016787">
    <property type="term" value="F:hydrolase activity"/>
    <property type="evidence" value="ECO:0007669"/>
    <property type="project" value="UniProtKB-KW"/>
</dbReference>
<evidence type="ECO:0000313" key="4">
    <source>
        <dbReference type="Proteomes" id="UP000199707"/>
    </source>
</evidence>
<dbReference type="InterPro" id="IPR000073">
    <property type="entry name" value="AB_hydrolase_1"/>
</dbReference>
<feature type="domain" description="AB hydrolase-1" evidence="2">
    <location>
        <begin position="59"/>
        <end position="282"/>
    </location>
</feature>
<name>A0A1G4V583_9MYCO</name>
<sequence length="333" mass="35653">MGIGEADAVGAADPAARPTRSPNSMERRMMNIAPISVDVDDIVLSGIYVKPENRPRALIVALHGGSVTSRIYDQRIPGDSSYLDLAAQLGFAAVAVDRPGYGASSGISPDKTCFDEQIAILRTAIADLWARIGGESAGVVLTGNSIGGMLALCLAAENCNFPLLGVSAHSAGYNWIPGFATELQGRMDREASTHIDPRGRSTVVFGPEWTWPPQTAQSLLEASAPAPVGELHDALQWPQRLDRVAGSISVPVRVAIAEYDDRWSSTPPDLRALQKLFTTAALVEVRRQRFAGHQLSANYAARAFYLHELAFVEECRLAAVTSAFGPLPHRPAS</sequence>
<feature type="compositionally biased region" description="Low complexity" evidence="1">
    <location>
        <begin position="1"/>
        <end position="16"/>
    </location>
</feature>
<dbReference type="PRINTS" id="PR00111">
    <property type="entry name" value="ABHYDROLASE"/>
</dbReference>
<feature type="region of interest" description="Disordered" evidence="1">
    <location>
        <begin position="1"/>
        <end position="25"/>
    </location>
</feature>
<evidence type="ECO:0000259" key="2">
    <source>
        <dbReference type="Pfam" id="PF12697"/>
    </source>
</evidence>
<evidence type="ECO:0000313" key="3">
    <source>
        <dbReference type="EMBL" id="SCX00803.1"/>
    </source>
</evidence>
<dbReference type="STRING" id="1502745.SAMN02799620_00156"/>
<accession>A0A1G4V583</accession>
<evidence type="ECO:0000256" key="1">
    <source>
        <dbReference type="SAM" id="MobiDB-lite"/>
    </source>
</evidence>
<reference evidence="4" key="1">
    <citation type="submission" date="2016-10" db="EMBL/GenBank/DDBJ databases">
        <authorList>
            <person name="Varghese N."/>
            <person name="Submissions S."/>
        </authorList>
    </citation>
    <scope>NUCLEOTIDE SEQUENCE [LARGE SCALE GENOMIC DNA]</scope>
    <source>
        <strain evidence="4">UNC267MFSha1.1M11</strain>
    </source>
</reference>
<dbReference type="AlphaFoldDB" id="A0A1G4V583"/>
<dbReference type="InterPro" id="IPR029058">
    <property type="entry name" value="AB_hydrolase_fold"/>
</dbReference>
<keyword evidence="3" id="KW-0378">Hydrolase</keyword>
<dbReference type="EMBL" id="FMUB01000001">
    <property type="protein sequence ID" value="SCX00803.1"/>
    <property type="molecule type" value="Genomic_DNA"/>
</dbReference>
<dbReference type="Pfam" id="PF12697">
    <property type="entry name" value="Abhydrolase_6"/>
    <property type="match status" value="1"/>
</dbReference>
<gene>
    <name evidence="3" type="ORF">SAMN02799620_00156</name>
</gene>
<proteinExistence type="predicted"/>
<organism evidence="3 4">
    <name type="scientific">Mycolicibacterium fluoranthenivorans</name>
    <dbReference type="NCBI Taxonomy" id="258505"/>
    <lineage>
        <taxon>Bacteria</taxon>
        <taxon>Bacillati</taxon>
        <taxon>Actinomycetota</taxon>
        <taxon>Actinomycetes</taxon>
        <taxon>Mycobacteriales</taxon>
        <taxon>Mycobacteriaceae</taxon>
        <taxon>Mycolicibacterium</taxon>
    </lineage>
</organism>
<dbReference type="Gene3D" id="3.40.50.1820">
    <property type="entry name" value="alpha/beta hydrolase"/>
    <property type="match status" value="1"/>
</dbReference>
<dbReference type="SUPFAM" id="SSF53474">
    <property type="entry name" value="alpha/beta-Hydrolases"/>
    <property type="match status" value="1"/>
</dbReference>